<feature type="transmembrane region" description="Helical" evidence="2">
    <location>
        <begin position="350"/>
        <end position="371"/>
    </location>
</feature>
<dbReference type="Proteomes" id="UP000245591">
    <property type="component" value="Unassembled WGS sequence"/>
</dbReference>
<feature type="transmembrane region" description="Helical" evidence="2">
    <location>
        <begin position="591"/>
        <end position="615"/>
    </location>
</feature>
<feature type="transmembrane region" description="Helical" evidence="2">
    <location>
        <begin position="236"/>
        <end position="257"/>
    </location>
</feature>
<evidence type="ECO:0000313" key="6">
    <source>
        <dbReference type="Proteomes" id="UP000245591"/>
    </source>
</evidence>
<evidence type="ECO:0000313" key="3">
    <source>
        <dbReference type="EMBL" id="PVZ96973.1"/>
    </source>
</evidence>
<protein>
    <submittedName>
        <fullName evidence="5">Uncharacterized protein</fullName>
    </submittedName>
</protein>
<feature type="compositionally biased region" description="Polar residues" evidence="1">
    <location>
        <begin position="149"/>
        <end position="158"/>
    </location>
</feature>
<dbReference type="EMBL" id="MBFU01000153">
    <property type="protein sequence ID" value="PWA01595.1"/>
    <property type="molecule type" value="Genomic_DNA"/>
</dbReference>
<proteinExistence type="predicted"/>
<feature type="region of interest" description="Disordered" evidence="1">
    <location>
        <begin position="386"/>
        <end position="408"/>
    </location>
</feature>
<keyword evidence="2" id="KW-1133">Transmembrane helix</keyword>
<feature type="transmembrane region" description="Helical" evidence="2">
    <location>
        <begin position="530"/>
        <end position="550"/>
    </location>
</feature>
<dbReference type="AlphaFoldDB" id="A0A2U1J987"/>
<evidence type="ECO:0000256" key="2">
    <source>
        <dbReference type="SAM" id="Phobius"/>
    </source>
</evidence>
<accession>A0A2U1J987</accession>
<keyword evidence="2" id="KW-0472">Membrane</keyword>
<reference evidence="5 6" key="1">
    <citation type="journal article" date="2018" name="MBio">
        <title>Comparative Genomics Reveals the Core Gene Toolbox for the Fungus-Insect Symbiosis.</title>
        <authorList>
            <person name="Wang Y."/>
            <person name="Stata M."/>
            <person name="Wang W."/>
            <person name="Stajich J.E."/>
            <person name="White M.M."/>
            <person name="Moncalvo J.M."/>
        </authorList>
    </citation>
    <scope>NUCLEOTIDE SEQUENCE [LARGE SCALE GENOMIC DNA]</scope>
    <source>
        <strain evidence="5 6">AUS-126-30</strain>
    </source>
</reference>
<keyword evidence="6" id="KW-1185">Reference proteome</keyword>
<comment type="caution">
    <text evidence="5">The sequence shown here is derived from an EMBL/GenBank/DDBJ whole genome shotgun (WGS) entry which is preliminary data.</text>
</comment>
<name>A0A2U1J987_SMIAN</name>
<evidence type="ECO:0000313" key="5">
    <source>
        <dbReference type="EMBL" id="PWA01595.1"/>
    </source>
</evidence>
<dbReference type="EMBL" id="MBFU01001053">
    <property type="protein sequence ID" value="PVZ96973.1"/>
    <property type="molecule type" value="Genomic_DNA"/>
</dbReference>
<feature type="transmembrane region" description="Helical" evidence="2">
    <location>
        <begin position="556"/>
        <end position="579"/>
    </location>
</feature>
<feature type="region of interest" description="Disordered" evidence="1">
    <location>
        <begin position="136"/>
        <end position="158"/>
    </location>
</feature>
<organism evidence="5 6">
    <name type="scientific">Smittium angustum</name>
    <dbReference type="NCBI Taxonomy" id="133377"/>
    <lineage>
        <taxon>Eukaryota</taxon>
        <taxon>Fungi</taxon>
        <taxon>Fungi incertae sedis</taxon>
        <taxon>Zoopagomycota</taxon>
        <taxon>Kickxellomycotina</taxon>
        <taxon>Harpellomycetes</taxon>
        <taxon>Harpellales</taxon>
        <taxon>Legeriomycetaceae</taxon>
        <taxon>Smittium</taxon>
    </lineage>
</organism>
<gene>
    <name evidence="5" type="ORF">BB558_002297</name>
    <name evidence="4" type="ORF">BB558_005756</name>
    <name evidence="3" type="ORF">BB558_007095</name>
</gene>
<evidence type="ECO:0000313" key="4">
    <source>
        <dbReference type="EMBL" id="PVZ98242.1"/>
    </source>
</evidence>
<evidence type="ECO:0000256" key="1">
    <source>
        <dbReference type="SAM" id="MobiDB-lite"/>
    </source>
</evidence>
<feature type="transmembrane region" description="Helical" evidence="2">
    <location>
        <begin position="197"/>
        <end position="216"/>
    </location>
</feature>
<feature type="transmembrane region" description="Helical" evidence="2">
    <location>
        <begin position="325"/>
        <end position="344"/>
    </location>
</feature>
<sequence>MILETKSEDYDLRDLGSFNERESINGNPVRRSSLSYAFSKQPKVPGRSMGRTEHFGVEGNDSPLNYVNIVFDRNKTGFFQKPSFPEIEKNKALPQVHLKKKHEIYGNIKTEESLQSHENQYKEKDVLNNPLIQQTKKNSKNSYDHNISKDTTNTTSSGDTFVEEDNRYRISRRIKEFKKEFMEKKYIKIKNMVNKQLMSVGLVYGLMFGIVTFSILNALKGDSLGILDMSKFNGKFILILNMPLLVSGLGTSCLLFWMFGGMKTMVIGTVVMLLSSVISMFAMTSEKGLGYKVMGQLIGAAMICSAAFYDVWGERSSGKQSRAQIMLLGIGCFSVLITSTTFYFMKDRTLGTGAKAIEVAVLCSGMFIYLLTSNYGKKTSFNDEESVPADGCLGDDNRENTPTNTENQTKKFDDLSEVSPSSSTTVGDFEKEKDCSEELKIILKNKSNRDEEKGVLILKGKKYRFGIYAFGLGSILYVVGIYTLASTLYIYTGEKNKLENVKIHTVGCIGGILGAILLLLGCFATRKRTFLISVFNTAIFNVGLTVAAKISRANDVSVFLLALSLSFSAAVFLSGLNGRIYESKPSIDPRLCVGLVLSLSAICMTCVLPSLWTVASFPHPFTTSVLFIASNAAAIIGSFLLIF</sequence>
<feature type="transmembrane region" description="Helical" evidence="2">
    <location>
        <begin position="503"/>
        <end position="523"/>
    </location>
</feature>
<dbReference type="EMBL" id="MBFU01000574">
    <property type="protein sequence ID" value="PVZ98242.1"/>
    <property type="molecule type" value="Genomic_DNA"/>
</dbReference>
<feature type="transmembrane region" description="Helical" evidence="2">
    <location>
        <begin position="294"/>
        <end position="313"/>
    </location>
</feature>
<keyword evidence="2" id="KW-0812">Transmembrane</keyword>
<feature type="transmembrane region" description="Helical" evidence="2">
    <location>
        <begin position="264"/>
        <end position="282"/>
    </location>
</feature>
<feature type="transmembrane region" description="Helical" evidence="2">
    <location>
        <begin position="467"/>
        <end position="491"/>
    </location>
</feature>
<feature type="transmembrane region" description="Helical" evidence="2">
    <location>
        <begin position="621"/>
        <end position="642"/>
    </location>
</feature>